<gene>
    <name evidence="2" type="ORF">C427_4046</name>
</gene>
<organism evidence="2 3">
    <name type="scientific">Paraglaciecola psychrophila 170</name>
    <dbReference type="NCBI Taxonomy" id="1129794"/>
    <lineage>
        <taxon>Bacteria</taxon>
        <taxon>Pseudomonadati</taxon>
        <taxon>Pseudomonadota</taxon>
        <taxon>Gammaproteobacteria</taxon>
        <taxon>Alteromonadales</taxon>
        <taxon>Alteromonadaceae</taxon>
        <taxon>Paraglaciecola</taxon>
    </lineage>
</organism>
<feature type="region of interest" description="Disordered" evidence="1">
    <location>
        <begin position="60"/>
        <end position="186"/>
    </location>
</feature>
<reference evidence="2 3" key="1">
    <citation type="journal article" date="2013" name="Genome Announc.">
        <title>Complete Genome Sequence of Glaciecola psychrophila Strain 170T.</title>
        <authorList>
            <person name="Yin J."/>
            <person name="Chen J."/>
            <person name="Liu G."/>
            <person name="Yu Y."/>
            <person name="Song L."/>
            <person name="Wang X."/>
            <person name="Qu X."/>
        </authorList>
    </citation>
    <scope>NUCLEOTIDE SEQUENCE [LARGE SCALE GENOMIC DNA]</scope>
    <source>
        <strain evidence="2 3">170</strain>
    </source>
</reference>
<dbReference type="EMBL" id="CP003837">
    <property type="protein sequence ID" value="AGH46151.1"/>
    <property type="molecule type" value="Genomic_DNA"/>
</dbReference>
<dbReference type="HOGENOM" id="CLU_073807_0_0_6"/>
<dbReference type="AlphaFoldDB" id="K6YSL9"/>
<dbReference type="Pfam" id="PF06519">
    <property type="entry name" value="TolA"/>
    <property type="match status" value="1"/>
</dbReference>
<accession>K6YSL9</accession>
<dbReference type="InterPro" id="IPR014161">
    <property type="entry name" value="Tol-Pal_TolA"/>
</dbReference>
<dbReference type="KEGG" id="gps:C427_4046"/>
<evidence type="ECO:0000313" key="2">
    <source>
        <dbReference type="EMBL" id="AGH46151.1"/>
    </source>
</evidence>
<dbReference type="GO" id="GO:0016020">
    <property type="term" value="C:membrane"/>
    <property type="evidence" value="ECO:0007669"/>
    <property type="project" value="InterPro"/>
</dbReference>
<dbReference type="eggNOG" id="COG3064">
    <property type="taxonomic scope" value="Bacteria"/>
</dbReference>
<dbReference type="GO" id="GO:0043213">
    <property type="term" value="P:bacteriocin transport"/>
    <property type="evidence" value="ECO:0007669"/>
    <property type="project" value="InterPro"/>
</dbReference>
<evidence type="ECO:0000313" key="3">
    <source>
        <dbReference type="Proteomes" id="UP000011864"/>
    </source>
</evidence>
<dbReference type="PATRIC" id="fig|1129794.4.peg.4030"/>
<sequence>MSRLRIAFSISLFLHIAVIAALLINGHFSQSKVSPELSQFEPIIEATVIDESQLQKQVQKVKDEQQDKRIKEENRVKELERRAENAEKKRQQQEIEVSKLKEQTKSQQLEKKKAEQAAVAAREKQKQEKAKAKQLENDRKRKELEKEQAEEQAKQAKAKRDKEVKALQEAERKRQDEKDKAEQEKMLEEQLQAEQAVRQQKRNKQVLTEVQKYQALIKQTIQRNLIVDDSMKGKSCRLNIRLASNGLVTQVKELGGNTILCRAAKAAVFKSDTLPVSKEADVYQQLREINLTVEPEL</sequence>
<keyword evidence="3" id="KW-1185">Reference proteome</keyword>
<dbReference type="OrthoDB" id="6194496at2"/>
<dbReference type="NCBIfam" id="TIGR02794">
    <property type="entry name" value="tolA_full"/>
    <property type="match status" value="1"/>
</dbReference>
<dbReference type="SUPFAM" id="SSF74653">
    <property type="entry name" value="TolA/TonB C-terminal domain"/>
    <property type="match status" value="1"/>
</dbReference>
<dbReference type="Gene3D" id="3.30.1150.10">
    <property type="match status" value="1"/>
</dbReference>
<dbReference type="RefSeq" id="WP_007634380.1">
    <property type="nucleotide sequence ID" value="NC_020514.1"/>
</dbReference>
<dbReference type="STRING" id="1129794.C427_4046"/>
<protein>
    <submittedName>
        <fullName evidence="2">Protein TolA</fullName>
    </submittedName>
</protein>
<dbReference type="GO" id="GO:0019534">
    <property type="term" value="F:toxin transmembrane transporter activity"/>
    <property type="evidence" value="ECO:0007669"/>
    <property type="project" value="InterPro"/>
</dbReference>
<name>K6YSL9_9ALTE</name>
<proteinExistence type="predicted"/>
<dbReference type="Proteomes" id="UP000011864">
    <property type="component" value="Chromosome"/>
</dbReference>
<evidence type="ECO:0000256" key="1">
    <source>
        <dbReference type="SAM" id="MobiDB-lite"/>
    </source>
</evidence>